<gene>
    <name evidence="1" type="ORF">RchiOBHm_Chr4g0419131</name>
</gene>
<accession>A0A2P6QXI2</accession>
<dbReference type="Gramene" id="PRQ38907">
    <property type="protein sequence ID" value="PRQ38907"/>
    <property type="gene ID" value="RchiOBHm_Chr4g0419131"/>
</dbReference>
<dbReference type="EMBL" id="PDCK01000042">
    <property type="protein sequence ID" value="PRQ38907.1"/>
    <property type="molecule type" value="Genomic_DNA"/>
</dbReference>
<dbReference type="Proteomes" id="UP000238479">
    <property type="component" value="Chromosome 4"/>
</dbReference>
<dbReference type="AlphaFoldDB" id="A0A2P6QXI2"/>
<reference evidence="1 2" key="1">
    <citation type="journal article" date="2018" name="Nat. Genet.">
        <title>The Rosa genome provides new insights in the design of modern roses.</title>
        <authorList>
            <person name="Bendahmane M."/>
        </authorList>
    </citation>
    <scope>NUCLEOTIDE SEQUENCE [LARGE SCALE GENOMIC DNA]</scope>
    <source>
        <strain evidence="2">cv. Old Blush</strain>
    </source>
</reference>
<organism evidence="1 2">
    <name type="scientific">Rosa chinensis</name>
    <name type="common">China rose</name>
    <dbReference type="NCBI Taxonomy" id="74649"/>
    <lineage>
        <taxon>Eukaryota</taxon>
        <taxon>Viridiplantae</taxon>
        <taxon>Streptophyta</taxon>
        <taxon>Embryophyta</taxon>
        <taxon>Tracheophyta</taxon>
        <taxon>Spermatophyta</taxon>
        <taxon>Magnoliopsida</taxon>
        <taxon>eudicotyledons</taxon>
        <taxon>Gunneridae</taxon>
        <taxon>Pentapetalae</taxon>
        <taxon>rosids</taxon>
        <taxon>fabids</taxon>
        <taxon>Rosales</taxon>
        <taxon>Rosaceae</taxon>
        <taxon>Rosoideae</taxon>
        <taxon>Rosoideae incertae sedis</taxon>
        <taxon>Rosa</taxon>
    </lineage>
</organism>
<comment type="caution">
    <text evidence="1">The sequence shown here is derived from an EMBL/GenBank/DDBJ whole genome shotgun (WGS) entry which is preliminary data.</text>
</comment>
<name>A0A2P6QXI2_ROSCH</name>
<keyword evidence="2" id="KW-1185">Reference proteome</keyword>
<sequence>MIMHEDSRLIRFSDGIVSLLESEIDINLRNYQKQSKALSQALNQFSDLKFFGITLFRKH</sequence>
<proteinExistence type="predicted"/>
<protein>
    <submittedName>
        <fullName evidence="1">Uncharacterized protein</fullName>
    </submittedName>
</protein>
<evidence type="ECO:0000313" key="1">
    <source>
        <dbReference type="EMBL" id="PRQ38907.1"/>
    </source>
</evidence>
<evidence type="ECO:0000313" key="2">
    <source>
        <dbReference type="Proteomes" id="UP000238479"/>
    </source>
</evidence>